<dbReference type="PROSITE" id="PS51257">
    <property type="entry name" value="PROKAR_LIPOPROTEIN"/>
    <property type="match status" value="1"/>
</dbReference>
<feature type="region of interest" description="Disordered" evidence="1">
    <location>
        <begin position="36"/>
        <end position="68"/>
    </location>
</feature>
<dbReference type="RefSeq" id="WP_223098675.1">
    <property type="nucleotide sequence ID" value="NZ_CP061913.1"/>
</dbReference>
<evidence type="ECO:0000259" key="3">
    <source>
        <dbReference type="Pfam" id="PF10647"/>
    </source>
</evidence>
<name>A0ABV5MP07_9ACTN</name>
<organism evidence="5 6">
    <name type="scientific">Dactylosporangium vinaceum</name>
    <dbReference type="NCBI Taxonomy" id="53362"/>
    <lineage>
        <taxon>Bacteria</taxon>
        <taxon>Bacillati</taxon>
        <taxon>Actinomycetota</taxon>
        <taxon>Actinomycetes</taxon>
        <taxon>Micromonosporales</taxon>
        <taxon>Micromonosporaceae</taxon>
        <taxon>Dactylosporangium</taxon>
    </lineage>
</organism>
<proteinExistence type="predicted"/>
<dbReference type="Proteomes" id="UP001589608">
    <property type="component" value="Unassembled WGS sequence"/>
</dbReference>
<keyword evidence="6" id="KW-1185">Reference proteome</keyword>
<evidence type="ECO:0000313" key="6">
    <source>
        <dbReference type="Proteomes" id="UP001589608"/>
    </source>
</evidence>
<comment type="caution">
    <text evidence="5">The sequence shown here is derived from an EMBL/GenBank/DDBJ whole genome shotgun (WGS) entry which is preliminary data.</text>
</comment>
<evidence type="ECO:0000259" key="2">
    <source>
        <dbReference type="Pfam" id="PF10646"/>
    </source>
</evidence>
<dbReference type="InterPro" id="IPR019606">
    <property type="entry name" value="GerMN"/>
</dbReference>
<evidence type="ECO:0000256" key="1">
    <source>
        <dbReference type="SAM" id="MobiDB-lite"/>
    </source>
</evidence>
<dbReference type="EMBL" id="JBHMCA010000082">
    <property type="protein sequence ID" value="MFB9450601.1"/>
    <property type="molecule type" value="Genomic_DNA"/>
</dbReference>
<dbReference type="InterPro" id="IPR018910">
    <property type="entry name" value="LpqB_C"/>
</dbReference>
<gene>
    <name evidence="5" type="ORF">ACFFTR_46650</name>
</gene>
<dbReference type="Pfam" id="PF10647">
    <property type="entry name" value="Gmad1"/>
    <property type="match status" value="1"/>
</dbReference>
<sequence length="630" mass="67137">MTPPRMTGRVRAGLAGVAAAAGLALVAGLGGCGLPSRTEPKYAGPAPSPAVAQGGVKSPPAPGDERSTKDLVTSFLGASVGANLGGTTDPDASKEALGWMKKFMTDATASTWRPKPGVTIVRDPLDIVPTGDNNGLETVQLQLHPIGVLNETGEVVVQPQSPDIPASFQTVYIAGRPRLTEVPDRLFISESGLKKWYQQRTIYFWEQGTDDPRLVPDLRYMPNTLSNPKQVNQIVEWLQKGPGALLQNIAKPTESYFKDSPVVGDTDVTVNLNSNATSLKPDKKDRLARQIRWSLPGHPTVHLMIENQPDSASSDGYEDDNVALEAFEATKVDRRYCVVNGSVRSDVIDISHPESPLFAPGGDNTSVVAAAINRQRDRAALVRTAGANGHNEQRLLVSAPGPVSSPPKYLPTNVSAPRLSRPAWITYPVRRLLIADGDHLLISTDETAQTFEQVKGPTGFSTGPITAFSVSPEGRRVAYIANGALMVAPLQLDNGKLSFIGASVTVQTTLGNNQAVGWLGQTTLAVGGRPSPRSAHPPAPAYSLVSVTVDGAEEEVLPPQSRDESQLDVTQLVAQVSKPDDQLGNSVMFESNGVARRVYSTFSDPLQLQDLVPPSGNAPLRTPTAPFFAD</sequence>
<dbReference type="InterPro" id="IPR059026">
    <property type="entry name" value="LpqB_N"/>
</dbReference>
<evidence type="ECO:0000259" key="4">
    <source>
        <dbReference type="Pfam" id="PF25976"/>
    </source>
</evidence>
<feature type="domain" description="GerMN" evidence="2">
    <location>
        <begin position="201"/>
        <end position="309"/>
    </location>
</feature>
<evidence type="ECO:0000313" key="5">
    <source>
        <dbReference type="EMBL" id="MFB9450601.1"/>
    </source>
</evidence>
<feature type="domain" description="Lipoprotein LpqB N-terminal" evidence="4">
    <location>
        <begin position="62"/>
        <end position="191"/>
    </location>
</feature>
<reference evidence="5 6" key="1">
    <citation type="submission" date="2024-09" db="EMBL/GenBank/DDBJ databases">
        <authorList>
            <person name="Sun Q."/>
            <person name="Mori K."/>
        </authorList>
    </citation>
    <scope>NUCLEOTIDE SEQUENCE [LARGE SCALE GENOMIC DNA]</scope>
    <source>
        <strain evidence="5 6">JCM 3307</strain>
    </source>
</reference>
<accession>A0ABV5MP07</accession>
<protein>
    <submittedName>
        <fullName evidence="5">LpqB family beta-propeller domain-containing protein</fullName>
    </submittedName>
</protein>
<feature type="domain" description="Lipoprotein LpqB C-terminal" evidence="3">
    <location>
        <begin position="359"/>
        <end position="558"/>
    </location>
</feature>
<dbReference type="Pfam" id="PF10646">
    <property type="entry name" value="Germane"/>
    <property type="match status" value="1"/>
</dbReference>
<dbReference type="Pfam" id="PF25976">
    <property type="entry name" value="LpqB_N"/>
    <property type="match status" value="1"/>
</dbReference>